<gene>
    <name evidence="3" type="ORF">PG999_010656</name>
</gene>
<sequence length="269" mass="30476">MSVLARNEVLQKPWKYIGYPAFAKYLSLDDDFFVIRRYDRLHCRVIVALQDEIATLEEELDTLDAAFSNRDSVDVDNGSLRRDQTERKELIKRISTELKNYDEVLYHYTQVKSRPAAPKENLENIRNWLANNNNPIRQEEVEFLKARDLITLARVPKSLLRRLFERYILSSTSALFGFLAGHQNREGDSIVYGRDEPIDAAAALAIFITAVVMLIAPLWILAVTSSMFARLGIITVFNVLLLAVLTSATLAKPFEILAVSAGQVVTTKA</sequence>
<evidence type="ECO:0000259" key="2">
    <source>
        <dbReference type="Pfam" id="PF20237"/>
    </source>
</evidence>
<dbReference type="PANTHER" id="PTHR34502">
    <property type="entry name" value="DUF6594 DOMAIN-CONTAINING PROTEIN-RELATED"/>
    <property type="match status" value="1"/>
</dbReference>
<proteinExistence type="predicted"/>
<dbReference type="Proteomes" id="UP001392437">
    <property type="component" value="Unassembled WGS sequence"/>
</dbReference>
<comment type="caution">
    <text evidence="3">The sequence shown here is derived from an EMBL/GenBank/DDBJ whole genome shotgun (WGS) entry which is preliminary data.</text>
</comment>
<feature type="domain" description="DUF6594" evidence="2">
    <location>
        <begin position="19"/>
        <end position="262"/>
    </location>
</feature>
<evidence type="ECO:0000256" key="1">
    <source>
        <dbReference type="SAM" id="Phobius"/>
    </source>
</evidence>
<reference evidence="3 4" key="1">
    <citation type="submission" date="2023-01" db="EMBL/GenBank/DDBJ databases">
        <title>Analysis of 21 Apiospora genomes using comparative genomics revels a genus with tremendous synthesis potential of carbohydrate active enzymes and secondary metabolites.</title>
        <authorList>
            <person name="Sorensen T."/>
        </authorList>
    </citation>
    <scope>NUCLEOTIDE SEQUENCE [LARGE SCALE GENOMIC DNA]</scope>
    <source>
        <strain evidence="3 4">CBS 117206</strain>
    </source>
</reference>
<keyword evidence="1" id="KW-0812">Transmembrane</keyword>
<keyword evidence="1" id="KW-1133">Transmembrane helix</keyword>
<dbReference type="PANTHER" id="PTHR34502:SF4">
    <property type="entry name" value="DUF6594 DOMAIN-CONTAINING PROTEIN"/>
    <property type="match status" value="1"/>
</dbReference>
<feature type="transmembrane region" description="Helical" evidence="1">
    <location>
        <begin position="228"/>
        <end position="250"/>
    </location>
</feature>
<keyword evidence="1" id="KW-0472">Membrane</keyword>
<accession>A0AAW0QCT0</accession>
<organism evidence="3 4">
    <name type="scientific">Apiospora kogelbergensis</name>
    <dbReference type="NCBI Taxonomy" id="1337665"/>
    <lineage>
        <taxon>Eukaryota</taxon>
        <taxon>Fungi</taxon>
        <taxon>Dikarya</taxon>
        <taxon>Ascomycota</taxon>
        <taxon>Pezizomycotina</taxon>
        <taxon>Sordariomycetes</taxon>
        <taxon>Xylariomycetidae</taxon>
        <taxon>Amphisphaeriales</taxon>
        <taxon>Apiosporaceae</taxon>
        <taxon>Apiospora</taxon>
    </lineage>
</organism>
<dbReference type="EMBL" id="JAQQWP010000009">
    <property type="protein sequence ID" value="KAK8100282.1"/>
    <property type="molecule type" value="Genomic_DNA"/>
</dbReference>
<dbReference type="InterPro" id="IPR046529">
    <property type="entry name" value="DUF6594"/>
</dbReference>
<keyword evidence="4" id="KW-1185">Reference proteome</keyword>
<evidence type="ECO:0000313" key="4">
    <source>
        <dbReference type="Proteomes" id="UP001392437"/>
    </source>
</evidence>
<feature type="transmembrane region" description="Helical" evidence="1">
    <location>
        <begin position="200"/>
        <end position="221"/>
    </location>
</feature>
<dbReference type="Pfam" id="PF20237">
    <property type="entry name" value="DUF6594"/>
    <property type="match status" value="1"/>
</dbReference>
<name>A0AAW0QCT0_9PEZI</name>
<dbReference type="AlphaFoldDB" id="A0AAW0QCT0"/>
<evidence type="ECO:0000313" key="3">
    <source>
        <dbReference type="EMBL" id="KAK8100282.1"/>
    </source>
</evidence>
<protein>
    <recommendedName>
        <fullName evidence="2">DUF6594 domain-containing protein</fullName>
    </recommendedName>
</protein>